<dbReference type="SMART" id="SM01400">
    <property type="entry name" value="Pribosyltran_N"/>
    <property type="match status" value="1"/>
</dbReference>
<dbReference type="EC" id="2.7.6.1" evidence="1"/>
<dbReference type="Gene3D" id="3.40.50.2020">
    <property type="match status" value="2"/>
</dbReference>
<comment type="caution">
    <text evidence="11">The sequence shown here is derived from an EMBL/GenBank/DDBJ whole genome shotgun (WGS) entry which is preliminary data.</text>
</comment>
<evidence type="ECO:0000256" key="7">
    <source>
        <dbReference type="ARBA" id="ARBA00022840"/>
    </source>
</evidence>
<dbReference type="FunFam" id="3.40.50.2020:FF:000007">
    <property type="entry name" value="Ribose-phosphate pyrophosphokinase"/>
    <property type="match status" value="1"/>
</dbReference>
<evidence type="ECO:0000256" key="6">
    <source>
        <dbReference type="ARBA" id="ARBA00022777"/>
    </source>
</evidence>
<keyword evidence="6" id="KW-0418">Kinase</keyword>
<comment type="catalytic activity">
    <reaction evidence="9">
        <text>D-ribose 5-phosphate + ATP = 5-phospho-alpha-D-ribose 1-diphosphate + AMP + H(+)</text>
        <dbReference type="Rhea" id="RHEA:15609"/>
        <dbReference type="ChEBI" id="CHEBI:15378"/>
        <dbReference type="ChEBI" id="CHEBI:30616"/>
        <dbReference type="ChEBI" id="CHEBI:58017"/>
        <dbReference type="ChEBI" id="CHEBI:78346"/>
        <dbReference type="ChEBI" id="CHEBI:456215"/>
        <dbReference type="EC" id="2.7.6.1"/>
    </reaction>
</comment>
<dbReference type="InterPro" id="IPR029057">
    <property type="entry name" value="PRTase-like"/>
</dbReference>
<accession>X1KQN9</accession>
<gene>
    <name evidence="11" type="ORF">S06H3_17653</name>
</gene>
<feature type="non-terminal residue" evidence="11">
    <location>
        <position position="195"/>
    </location>
</feature>
<evidence type="ECO:0000256" key="2">
    <source>
        <dbReference type="ARBA" id="ARBA00022679"/>
    </source>
</evidence>
<evidence type="ECO:0000313" key="11">
    <source>
        <dbReference type="EMBL" id="GAI08978.1"/>
    </source>
</evidence>
<proteinExistence type="predicted"/>
<dbReference type="GO" id="GO:0016301">
    <property type="term" value="F:kinase activity"/>
    <property type="evidence" value="ECO:0007669"/>
    <property type="project" value="UniProtKB-KW"/>
</dbReference>
<evidence type="ECO:0000256" key="3">
    <source>
        <dbReference type="ARBA" id="ARBA00022723"/>
    </source>
</evidence>
<dbReference type="AlphaFoldDB" id="X1KQN9"/>
<dbReference type="GO" id="GO:0004749">
    <property type="term" value="F:ribose phosphate diphosphokinase activity"/>
    <property type="evidence" value="ECO:0007669"/>
    <property type="project" value="UniProtKB-EC"/>
</dbReference>
<dbReference type="Pfam" id="PF13793">
    <property type="entry name" value="Pribosyltran_N"/>
    <property type="match status" value="1"/>
</dbReference>
<dbReference type="GO" id="GO:0006164">
    <property type="term" value="P:purine nucleotide biosynthetic process"/>
    <property type="evidence" value="ECO:0007669"/>
    <property type="project" value="TreeGrafter"/>
</dbReference>
<evidence type="ECO:0000256" key="8">
    <source>
        <dbReference type="ARBA" id="ARBA00022842"/>
    </source>
</evidence>
<keyword evidence="2" id="KW-0808">Transferase</keyword>
<keyword evidence="7" id="KW-0067">ATP-binding</keyword>
<keyword evidence="5" id="KW-0547">Nucleotide-binding</keyword>
<dbReference type="PANTHER" id="PTHR10210">
    <property type="entry name" value="RIBOSE-PHOSPHATE DIPHOSPHOKINASE FAMILY MEMBER"/>
    <property type="match status" value="1"/>
</dbReference>
<evidence type="ECO:0000256" key="5">
    <source>
        <dbReference type="ARBA" id="ARBA00022741"/>
    </source>
</evidence>
<dbReference type="GO" id="GO:0005524">
    <property type="term" value="F:ATP binding"/>
    <property type="evidence" value="ECO:0007669"/>
    <property type="project" value="UniProtKB-KW"/>
</dbReference>
<dbReference type="NCBIfam" id="TIGR01251">
    <property type="entry name" value="ribP_PPkin"/>
    <property type="match status" value="1"/>
</dbReference>
<dbReference type="PANTHER" id="PTHR10210:SF32">
    <property type="entry name" value="RIBOSE-PHOSPHATE PYROPHOSPHOKINASE 2"/>
    <property type="match status" value="1"/>
</dbReference>
<dbReference type="EMBL" id="BARV01008848">
    <property type="protein sequence ID" value="GAI08978.1"/>
    <property type="molecule type" value="Genomic_DNA"/>
</dbReference>
<evidence type="ECO:0000259" key="10">
    <source>
        <dbReference type="Pfam" id="PF13793"/>
    </source>
</evidence>
<dbReference type="GO" id="GO:0002189">
    <property type="term" value="C:ribose phosphate diphosphokinase complex"/>
    <property type="evidence" value="ECO:0007669"/>
    <property type="project" value="TreeGrafter"/>
</dbReference>
<name>X1KQN9_9ZZZZ</name>
<dbReference type="InterPro" id="IPR029099">
    <property type="entry name" value="Pribosyltran_N"/>
</dbReference>
<keyword evidence="8" id="KW-0460">Magnesium</keyword>
<organism evidence="11">
    <name type="scientific">marine sediment metagenome</name>
    <dbReference type="NCBI Taxonomy" id="412755"/>
    <lineage>
        <taxon>unclassified sequences</taxon>
        <taxon>metagenomes</taxon>
        <taxon>ecological metagenomes</taxon>
    </lineage>
</organism>
<sequence length="195" mass="22104">MLKEVLILANKKGKAWDFTEEIYNKLVNHSRNSRVYNLGEVEIKKFNDGEIFSKVLTNVRNRTCFYVHDSSMNPQEGLMSLVQVNDALKRSSANKINNVLPYMNYSRQDRMTEPRTPITAKILANIISMEAYGLITADLHNPAITGFYNIPVDNLKGYIPLSKHLKENYSNFLKDAIILAPDVGSAKMAGSYAKR</sequence>
<dbReference type="SUPFAM" id="SSF53271">
    <property type="entry name" value="PRTase-like"/>
    <property type="match status" value="1"/>
</dbReference>
<evidence type="ECO:0000256" key="9">
    <source>
        <dbReference type="ARBA" id="ARBA00049535"/>
    </source>
</evidence>
<feature type="domain" description="Ribose-phosphate pyrophosphokinase N-terminal" evidence="10">
    <location>
        <begin position="20"/>
        <end position="128"/>
    </location>
</feature>
<dbReference type="GO" id="GO:0005737">
    <property type="term" value="C:cytoplasm"/>
    <property type="evidence" value="ECO:0007669"/>
    <property type="project" value="TreeGrafter"/>
</dbReference>
<keyword evidence="4" id="KW-0545">Nucleotide biosynthesis</keyword>
<dbReference type="GO" id="GO:0006015">
    <property type="term" value="P:5-phosphoribose 1-diphosphate biosynthetic process"/>
    <property type="evidence" value="ECO:0007669"/>
    <property type="project" value="TreeGrafter"/>
</dbReference>
<keyword evidence="3" id="KW-0479">Metal-binding</keyword>
<dbReference type="InterPro" id="IPR005946">
    <property type="entry name" value="Rib-P_diPkinase"/>
</dbReference>
<dbReference type="GO" id="GO:0000287">
    <property type="term" value="F:magnesium ion binding"/>
    <property type="evidence" value="ECO:0007669"/>
    <property type="project" value="InterPro"/>
</dbReference>
<reference evidence="11" key="1">
    <citation type="journal article" date="2014" name="Front. Microbiol.">
        <title>High frequency of phylogenetically diverse reductive dehalogenase-homologous genes in deep subseafloor sedimentary metagenomes.</title>
        <authorList>
            <person name="Kawai M."/>
            <person name="Futagami T."/>
            <person name="Toyoda A."/>
            <person name="Takaki Y."/>
            <person name="Nishi S."/>
            <person name="Hori S."/>
            <person name="Arai W."/>
            <person name="Tsubouchi T."/>
            <person name="Morono Y."/>
            <person name="Uchiyama I."/>
            <person name="Ito T."/>
            <person name="Fujiyama A."/>
            <person name="Inagaki F."/>
            <person name="Takami H."/>
        </authorList>
    </citation>
    <scope>NUCLEOTIDE SEQUENCE</scope>
    <source>
        <strain evidence="11">Expedition CK06-06</strain>
    </source>
</reference>
<evidence type="ECO:0000256" key="4">
    <source>
        <dbReference type="ARBA" id="ARBA00022727"/>
    </source>
</evidence>
<evidence type="ECO:0000256" key="1">
    <source>
        <dbReference type="ARBA" id="ARBA00013247"/>
    </source>
</evidence>
<protein>
    <recommendedName>
        <fullName evidence="1">ribose-phosphate diphosphokinase</fullName>
        <ecNumber evidence="1">2.7.6.1</ecNumber>
    </recommendedName>
</protein>